<proteinExistence type="predicted"/>
<sequence>MRDLDWDGGRNLRDLGGLPTPLSPTGATVAGRVARGARRELITTKGWLAAAEWGIRSIVDLRSPAEVGPLDGDASDAPPDVDVVLAPTEDQTHPEFRAACLPILDSPEYWQHNVRILPGHVRGALEAIAR</sequence>
<dbReference type="RefSeq" id="WP_388007039.1">
    <property type="nucleotide sequence ID" value="NZ_JBHUEE010000006.1"/>
</dbReference>
<dbReference type="Proteomes" id="UP001597277">
    <property type="component" value="Unassembled WGS sequence"/>
</dbReference>
<keyword evidence="2" id="KW-1185">Reference proteome</keyword>
<dbReference type="EMBL" id="JBHUEE010000006">
    <property type="protein sequence ID" value="MFD1718540.1"/>
    <property type="molecule type" value="Genomic_DNA"/>
</dbReference>
<dbReference type="InterPro" id="IPR026893">
    <property type="entry name" value="Tyr/Ser_Pase_IphP-type"/>
</dbReference>
<comment type="caution">
    <text evidence="1">The sequence shown here is derived from an EMBL/GenBank/DDBJ whole genome shotgun (WGS) entry which is preliminary data.</text>
</comment>
<dbReference type="Gene3D" id="3.90.190.10">
    <property type="entry name" value="Protein tyrosine phosphatase superfamily"/>
    <property type="match status" value="1"/>
</dbReference>
<reference evidence="2" key="1">
    <citation type="journal article" date="2019" name="Int. J. Syst. Evol. Microbiol.">
        <title>The Global Catalogue of Microorganisms (GCM) 10K type strain sequencing project: providing services to taxonomists for standard genome sequencing and annotation.</title>
        <authorList>
            <consortium name="The Broad Institute Genomics Platform"/>
            <consortium name="The Broad Institute Genome Sequencing Center for Infectious Disease"/>
            <person name="Wu L."/>
            <person name="Ma J."/>
        </authorList>
    </citation>
    <scope>NUCLEOTIDE SEQUENCE [LARGE SCALE GENOMIC DNA]</scope>
    <source>
        <strain evidence="2">JCM 17130</strain>
    </source>
</reference>
<name>A0ABW4L7A1_9MICO</name>
<organism evidence="1 2">
    <name type="scientific">Georgenia deserti</name>
    <dbReference type="NCBI Taxonomy" id="2093781"/>
    <lineage>
        <taxon>Bacteria</taxon>
        <taxon>Bacillati</taxon>
        <taxon>Actinomycetota</taxon>
        <taxon>Actinomycetes</taxon>
        <taxon>Micrococcales</taxon>
        <taxon>Bogoriellaceae</taxon>
        <taxon>Georgenia</taxon>
    </lineage>
</organism>
<dbReference type="InterPro" id="IPR029021">
    <property type="entry name" value="Prot-tyrosine_phosphatase-like"/>
</dbReference>
<dbReference type="SUPFAM" id="SSF52799">
    <property type="entry name" value="(Phosphotyrosine protein) phosphatases II"/>
    <property type="match status" value="1"/>
</dbReference>
<evidence type="ECO:0000313" key="1">
    <source>
        <dbReference type="EMBL" id="MFD1718540.1"/>
    </source>
</evidence>
<protein>
    <submittedName>
        <fullName evidence="1">Tyrosine-protein phosphatase</fullName>
    </submittedName>
</protein>
<evidence type="ECO:0000313" key="2">
    <source>
        <dbReference type="Proteomes" id="UP001597277"/>
    </source>
</evidence>
<dbReference type="Pfam" id="PF13350">
    <property type="entry name" value="Y_phosphatase3"/>
    <property type="match status" value="1"/>
</dbReference>
<accession>A0ABW4L7A1</accession>
<gene>
    <name evidence="1" type="ORF">ACFSE6_11890</name>
</gene>